<dbReference type="SMART" id="SM00052">
    <property type="entry name" value="EAL"/>
    <property type="match status" value="1"/>
</dbReference>
<reference evidence="7" key="1">
    <citation type="submission" date="2016-10" db="EMBL/GenBank/DDBJ databases">
        <authorList>
            <person name="Varghese N."/>
            <person name="Submissions S."/>
        </authorList>
    </citation>
    <scope>NUCLEOTIDE SEQUENCE [LARGE SCALE GENOMIC DNA]</scope>
    <source>
        <strain evidence="7">CGMCC 1.10971</strain>
    </source>
</reference>
<dbReference type="OrthoDB" id="6168558at2"/>
<feature type="domain" description="HAMP" evidence="4">
    <location>
        <begin position="329"/>
        <end position="381"/>
    </location>
</feature>
<dbReference type="Pfam" id="PF00672">
    <property type="entry name" value="HAMP"/>
    <property type="match status" value="1"/>
</dbReference>
<dbReference type="CDD" id="cd06225">
    <property type="entry name" value="HAMP"/>
    <property type="match status" value="1"/>
</dbReference>
<dbReference type="SUPFAM" id="SSF103190">
    <property type="entry name" value="Sensory domain-like"/>
    <property type="match status" value="1"/>
</dbReference>
<keyword evidence="1" id="KW-0175">Coiled coil</keyword>
<keyword evidence="7" id="KW-1185">Reference proteome</keyword>
<proteinExistence type="predicted"/>
<evidence type="ECO:0000313" key="6">
    <source>
        <dbReference type="EMBL" id="SFF81482.1"/>
    </source>
</evidence>
<dbReference type="GO" id="GO:0016020">
    <property type="term" value="C:membrane"/>
    <property type="evidence" value="ECO:0007669"/>
    <property type="project" value="InterPro"/>
</dbReference>
<dbReference type="SMART" id="SM00267">
    <property type="entry name" value="GGDEF"/>
    <property type="match status" value="1"/>
</dbReference>
<dbReference type="NCBIfam" id="TIGR00254">
    <property type="entry name" value="GGDEF"/>
    <property type="match status" value="1"/>
</dbReference>
<protein>
    <submittedName>
        <fullName evidence="6">Diguanylate cyclase (GGDEF) domain-containing protein</fullName>
    </submittedName>
</protein>
<keyword evidence="2" id="KW-0472">Membrane</keyword>
<dbReference type="SUPFAM" id="SSF55073">
    <property type="entry name" value="Nucleotide cyclase"/>
    <property type="match status" value="1"/>
</dbReference>
<dbReference type="Gene3D" id="3.20.20.450">
    <property type="entry name" value="EAL domain"/>
    <property type="match status" value="1"/>
</dbReference>
<dbReference type="PROSITE" id="PS50883">
    <property type="entry name" value="EAL"/>
    <property type="match status" value="1"/>
</dbReference>
<dbReference type="InterPro" id="IPR003660">
    <property type="entry name" value="HAMP_dom"/>
</dbReference>
<dbReference type="RefSeq" id="WP_090723215.1">
    <property type="nucleotide sequence ID" value="NZ_FOOU01000001.1"/>
</dbReference>
<dbReference type="InterPro" id="IPR029151">
    <property type="entry name" value="Sensor-like_sf"/>
</dbReference>
<name>A0A1I2LPN2_9GAMM</name>
<dbReference type="STRING" id="1045558.SAMN05216175_101189"/>
<dbReference type="PROSITE" id="PS50887">
    <property type="entry name" value="GGDEF"/>
    <property type="match status" value="1"/>
</dbReference>
<dbReference type="InterPro" id="IPR029787">
    <property type="entry name" value="Nucleotide_cyclase"/>
</dbReference>
<evidence type="ECO:0000259" key="3">
    <source>
        <dbReference type="PROSITE" id="PS50883"/>
    </source>
</evidence>
<dbReference type="Proteomes" id="UP000198623">
    <property type="component" value="Unassembled WGS sequence"/>
</dbReference>
<dbReference type="CDD" id="cd01949">
    <property type="entry name" value="GGDEF"/>
    <property type="match status" value="1"/>
</dbReference>
<accession>A0A1I2LPN2</accession>
<gene>
    <name evidence="6" type="ORF">SAMN05216175_101189</name>
</gene>
<evidence type="ECO:0000259" key="5">
    <source>
        <dbReference type="PROSITE" id="PS50887"/>
    </source>
</evidence>
<dbReference type="SUPFAM" id="SSF158472">
    <property type="entry name" value="HAMP domain-like"/>
    <property type="match status" value="1"/>
</dbReference>
<dbReference type="EMBL" id="FOOU01000001">
    <property type="protein sequence ID" value="SFF81482.1"/>
    <property type="molecule type" value="Genomic_DNA"/>
</dbReference>
<keyword evidence="2" id="KW-1133">Transmembrane helix</keyword>
<evidence type="ECO:0000259" key="4">
    <source>
        <dbReference type="PROSITE" id="PS50885"/>
    </source>
</evidence>
<feature type="domain" description="EAL" evidence="3">
    <location>
        <begin position="571"/>
        <end position="825"/>
    </location>
</feature>
<evidence type="ECO:0000256" key="2">
    <source>
        <dbReference type="SAM" id="Phobius"/>
    </source>
</evidence>
<dbReference type="InterPro" id="IPR035919">
    <property type="entry name" value="EAL_sf"/>
</dbReference>
<dbReference type="InterPro" id="IPR043128">
    <property type="entry name" value="Rev_trsase/Diguanyl_cyclase"/>
</dbReference>
<evidence type="ECO:0000256" key="1">
    <source>
        <dbReference type="SAM" id="Coils"/>
    </source>
</evidence>
<feature type="coiled-coil region" evidence="1">
    <location>
        <begin position="557"/>
        <end position="584"/>
    </location>
</feature>
<sequence>MNQLRSKLLALILPMVIVPIMLFGLISSQRIASIAHENIETNILNYASQTQRLIENILSVGQSNLELFAQHDLITQYALAAENERYNLLHPILLNTFHAFHNAYPEYSEIRFILPDGYEDVRYSNNSQNITEEELNHPAIQQLNRLGVNSTFLFSINPDNQQPVVYFARKIILNDFSKDGYDKKPQLRGYLLLTTSLDELQQHLNRMAADSQIQFMIVDQQHDPLLISQLTENQDSATDSLPVDRLQQTLKNSTFITNDAKQYDELHVELMRVVYDITALPMDNEFLLIAAYPQSLYLQEGSQLQKGLFVLVVLSILILSFFLILGLKRFVLSPLAMLNHATQRIGDNNHEVVIPVKTADELGLLARSFESMNKKLLFATKNLKTQAFTDSLTGLPNRLMFHDYLGRLLARSKRNNSQFALLFIDLDDFKVVNDSLGHGMGDILLKSFAQRISASIRVEDFITSSLSEEANDFIARLGGDEFIVVLHDVKKSNDITVVAQRIIQTLSQPIMLNDYEHFGSTSLGVSVYPHDGDTMEGLIKNADIAMYHAKALGKNTFQFYSKELGEEQEEINRLESELRKSIQSKTGLQLHFQPKIALNPNRVGGFEALIRWTLENGDSVNPEKMIYVAEQRNLIVPLTEWIVDEACRQNALWQKNNLIKVPIAVNFSGTHIVREDISEMIVSALTRHGLKAEYFEVEMTESSVIDSSKGILESLEKIRALGMSIAVDDFGTGFSSLSYLSNFPITSVKIDRTFVSRINQGNHSAIVTAIIHMSHALGHSVVAEGVETQDQLDFLARENCDYIQGFYFSKPLLAHEVEAFVEKFSA</sequence>
<evidence type="ECO:0000313" key="7">
    <source>
        <dbReference type="Proteomes" id="UP000198623"/>
    </source>
</evidence>
<dbReference type="PANTHER" id="PTHR44757:SF2">
    <property type="entry name" value="BIOFILM ARCHITECTURE MAINTENANCE PROTEIN MBAA"/>
    <property type="match status" value="1"/>
</dbReference>
<dbReference type="InterPro" id="IPR052155">
    <property type="entry name" value="Biofilm_reg_signaling"/>
</dbReference>
<dbReference type="PANTHER" id="PTHR44757">
    <property type="entry name" value="DIGUANYLATE CYCLASE DGCP"/>
    <property type="match status" value="1"/>
</dbReference>
<keyword evidence="2" id="KW-0812">Transmembrane</keyword>
<dbReference type="PROSITE" id="PS50885">
    <property type="entry name" value="HAMP"/>
    <property type="match status" value="1"/>
</dbReference>
<dbReference type="CDD" id="cd01948">
    <property type="entry name" value="EAL"/>
    <property type="match status" value="1"/>
</dbReference>
<dbReference type="Gene3D" id="6.10.340.10">
    <property type="match status" value="1"/>
</dbReference>
<feature type="domain" description="GGDEF" evidence="5">
    <location>
        <begin position="417"/>
        <end position="562"/>
    </location>
</feature>
<dbReference type="SMART" id="SM00304">
    <property type="entry name" value="HAMP"/>
    <property type="match status" value="1"/>
</dbReference>
<dbReference type="Gene3D" id="3.30.70.270">
    <property type="match status" value="1"/>
</dbReference>
<dbReference type="InterPro" id="IPR000160">
    <property type="entry name" value="GGDEF_dom"/>
</dbReference>
<dbReference type="Pfam" id="PF00563">
    <property type="entry name" value="EAL"/>
    <property type="match status" value="1"/>
</dbReference>
<dbReference type="Pfam" id="PF00990">
    <property type="entry name" value="GGDEF"/>
    <property type="match status" value="1"/>
</dbReference>
<feature type="transmembrane region" description="Helical" evidence="2">
    <location>
        <begin position="308"/>
        <end position="327"/>
    </location>
</feature>
<dbReference type="GO" id="GO:0007165">
    <property type="term" value="P:signal transduction"/>
    <property type="evidence" value="ECO:0007669"/>
    <property type="project" value="InterPro"/>
</dbReference>
<organism evidence="6 7">
    <name type="scientific">Neptunomonas qingdaonensis</name>
    <dbReference type="NCBI Taxonomy" id="1045558"/>
    <lineage>
        <taxon>Bacteria</taxon>
        <taxon>Pseudomonadati</taxon>
        <taxon>Pseudomonadota</taxon>
        <taxon>Gammaproteobacteria</taxon>
        <taxon>Oceanospirillales</taxon>
        <taxon>Oceanospirillaceae</taxon>
        <taxon>Neptunomonas</taxon>
    </lineage>
</organism>
<dbReference type="InterPro" id="IPR001633">
    <property type="entry name" value="EAL_dom"/>
</dbReference>
<dbReference type="SUPFAM" id="SSF141868">
    <property type="entry name" value="EAL domain-like"/>
    <property type="match status" value="1"/>
</dbReference>
<dbReference type="AlphaFoldDB" id="A0A1I2LPN2"/>